<dbReference type="InterPro" id="IPR020449">
    <property type="entry name" value="Tscrpt_reg_AraC-type_HTH"/>
</dbReference>
<dbReference type="Gene3D" id="1.10.10.60">
    <property type="entry name" value="Homeodomain-like"/>
    <property type="match status" value="1"/>
</dbReference>
<dbReference type="PROSITE" id="PS00041">
    <property type="entry name" value="HTH_ARAC_FAMILY_1"/>
    <property type="match status" value="1"/>
</dbReference>
<dbReference type="SMART" id="SM00342">
    <property type="entry name" value="HTH_ARAC"/>
    <property type="match status" value="1"/>
</dbReference>
<dbReference type="SUPFAM" id="SSF46689">
    <property type="entry name" value="Homeodomain-like"/>
    <property type="match status" value="1"/>
</dbReference>
<dbReference type="Pfam" id="PF12833">
    <property type="entry name" value="HTH_18"/>
    <property type="match status" value="1"/>
</dbReference>
<dbReference type="PANTHER" id="PTHR46796">
    <property type="entry name" value="HTH-TYPE TRANSCRIPTIONAL ACTIVATOR RHAS-RELATED"/>
    <property type="match status" value="1"/>
</dbReference>
<evidence type="ECO:0000256" key="3">
    <source>
        <dbReference type="ARBA" id="ARBA00023163"/>
    </source>
</evidence>
<sequence length="323" mass="36547">MKPIAVDTRLMPGTERIEAWRDALQGAFGPMFIDPIPGEDFEGELRSTRRGPLVFHDMCYGGMRLWRRPIDVAKMHEEFFTLTLPGSGLEVEQRGQTLQLLGGQAYLFNHAVTYRTRPPSPYRTRSIAFPASLLRLRVRDLQPFYALDNYIATTGGLSLIRSFADHLSQGAVNWSDHEFTALSDQFLDLLGLFLQTGNANVASAESCTQAGHRQRALHYIRIHASDPELSPLRVAQACGISLGYLHEVFRGPGMAVEQKIFEERLELARRLLIDPRRKGVPIQTLAYEAGFSDPAHFSRRFKRRFGVTPGELRAEQRTLVRPR</sequence>
<dbReference type="InterPro" id="IPR050204">
    <property type="entry name" value="AraC_XylS_family_regulators"/>
</dbReference>
<keyword evidence="6" id="KW-1185">Reference proteome</keyword>
<dbReference type="Proteomes" id="UP001148932">
    <property type="component" value="Unassembled WGS sequence"/>
</dbReference>
<keyword evidence="1" id="KW-0805">Transcription regulation</keyword>
<evidence type="ECO:0000256" key="1">
    <source>
        <dbReference type="ARBA" id="ARBA00023015"/>
    </source>
</evidence>
<dbReference type="InterPro" id="IPR018060">
    <property type="entry name" value="HTH_AraC"/>
</dbReference>
<reference evidence="5" key="1">
    <citation type="submission" date="2022-10" db="EMBL/GenBank/DDBJ databases">
        <title>Description of microaerobic benzene degrading bacteria.</title>
        <authorList>
            <person name="Bedics A."/>
            <person name="Tancsics A."/>
            <person name="Banerjee S."/>
        </authorList>
    </citation>
    <scope>NUCLEOTIDE SEQUENCE</scope>
    <source>
        <strain evidence="5">D2M1</strain>
    </source>
</reference>
<organism evidence="5 6">
    <name type="scientific">Acidovorax benzenivorans</name>
    <dbReference type="NCBI Taxonomy" id="2987520"/>
    <lineage>
        <taxon>Bacteria</taxon>
        <taxon>Pseudomonadati</taxon>
        <taxon>Pseudomonadota</taxon>
        <taxon>Betaproteobacteria</taxon>
        <taxon>Burkholderiales</taxon>
        <taxon>Comamonadaceae</taxon>
        <taxon>Acidovorax</taxon>
    </lineage>
</organism>
<evidence type="ECO:0000313" key="6">
    <source>
        <dbReference type="Proteomes" id="UP001148932"/>
    </source>
</evidence>
<accession>A0ABT5RWA9</accession>
<protein>
    <submittedName>
        <fullName evidence="5">Helix-turn-helix domain-containing protein</fullName>
    </submittedName>
</protein>
<proteinExistence type="predicted"/>
<evidence type="ECO:0000256" key="2">
    <source>
        <dbReference type="ARBA" id="ARBA00023125"/>
    </source>
</evidence>
<gene>
    <name evidence="5" type="ORF">OIN59_11160</name>
</gene>
<comment type="caution">
    <text evidence="5">The sequence shown here is derived from an EMBL/GenBank/DDBJ whole genome shotgun (WGS) entry which is preliminary data.</text>
</comment>
<feature type="domain" description="HTH araC/xylS-type" evidence="4">
    <location>
        <begin position="214"/>
        <end position="315"/>
    </location>
</feature>
<dbReference type="PANTHER" id="PTHR46796:SF6">
    <property type="entry name" value="ARAC SUBFAMILY"/>
    <property type="match status" value="1"/>
</dbReference>
<dbReference type="Pfam" id="PF14525">
    <property type="entry name" value="AraC_binding_2"/>
    <property type="match status" value="1"/>
</dbReference>
<dbReference type="InterPro" id="IPR018062">
    <property type="entry name" value="HTH_AraC-typ_CS"/>
</dbReference>
<name>A0ABT5RWA9_9BURK</name>
<dbReference type="RefSeq" id="WP_274110248.1">
    <property type="nucleotide sequence ID" value="NZ_JAPCKI010000005.1"/>
</dbReference>
<keyword evidence="2" id="KW-0238">DNA-binding</keyword>
<dbReference type="PRINTS" id="PR00032">
    <property type="entry name" value="HTHARAC"/>
</dbReference>
<dbReference type="InterPro" id="IPR035418">
    <property type="entry name" value="AraC-bd_2"/>
</dbReference>
<dbReference type="PROSITE" id="PS01124">
    <property type="entry name" value="HTH_ARAC_FAMILY_2"/>
    <property type="match status" value="1"/>
</dbReference>
<keyword evidence="3" id="KW-0804">Transcription</keyword>
<dbReference type="InterPro" id="IPR009057">
    <property type="entry name" value="Homeodomain-like_sf"/>
</dbReference>
<evidence type="ECO:0000259" key="4">
    <source>
        <dbReference type="PROSITE" id="PS01124"/>
    </source>
</evidence>
<dbReference type="EMBL" id="JAPCKI010000005">
    <property type="protein sequence ID" value="MDD2177993.1"/>
    <property type="molecule type" value="Genomic_DNA"/>
</dbReference>
<evidence type="ECO:0000313" key="5">
    <source>
        <dbReference type="EMBL" id="MDD2177993.1"/>
    </source>
</evidence>